<evidence type="ECO:0000313" key="4">
    <source>
        <dbReference type="Proteomes" id="UP000516361"/>
    </source>
</evidence>
<dbReference type="PANTHER" id="PTHR35190:SF2">
    <property type="entry name" value="PROTEIN DCD1B"/>
    <property type="match status" value="1"/>
</dbReference>
<dbReference type="InterPro" id="IPR047803">
    <property type="entry name" value="DCD1A/B-like"/>
</dbReference>
<keyword evidence="1" id="KW-0812">Transmembrane</keyword>
<dbReference type="AlphaFoldDB" id="A0A7G1G9B3"/>
<dbReference type="EMBL" id="AP018712">
    <property type="protein sequence ID" value="BBE31543.1"/>
    <property type="molecule type" value="Genomic_DNA"/>
</dbReference>
<keyword evidence="1" id="KW-1133">Transmembrane helix</keyword>
<gene>
    <name evidence="3" type="ORF">OSSY52_16840</name>
</gene>
<dbReference type="KEGG" id="ocy:OSSY52_16840"/>
<dbReference type="PANTHER" id="PTHR35190">
    <property type="entry name" value="PROTEIN DCD1B"/>
    <property type="match status" value="1"/>
</dbReference>
<dbReference type="Gene3D" id="3.60.60.10">
    <property type="entry name" value="Penicillin V Acylase, Chain A"/>
    <property type="match status" value="1"/>
</dbReference>
<feature type="domain" description="Peptidase C45 hydrolase" evidence="2">
    <location>
        <begin position="149"/>
        <end position="336"/>
    </location>
</feature>
<protein>
    <recommendedName>
        <fullName evidence="2">Peptidase C45 hydrolase domain-containing protein</fullName>
    </recommendedName>
</protein>
<dbReference type="RefSeq" id="WP_190614139.1">
    <property type="nucleotide sequence ID" value="NZ_AP018712.1"/>
</dbReference>
<accession>A0A7G1G9B3</accession>
<organism evidence="3 4">
    <name type="scientific">Tepiditoga spiralis</name>
    <dbReference type="NCBI Taxonomy" id="2108365"/>
    <lineage>
        <taxon>Bacteria</taxon>
        <taxon>Thermotogati</taxon>
        <taxon>Thermotogota</taxon>
        <taxon>Thermotogae</taxon>
        <taxon>Petrotogales</taxon>
        <taxon>Petrotogaceae</taxon>
        <taxon>Tepiditoga</taxon>
    </lineage>
</organism>
<feature type="transmembrane region" description="Helical" evidence="1">
    <location>
        <begin position="5"/>
        <end position="24"/>
    </location>
</feature>
<keyword evidence="1" id="KW-0472">Membrane</keyword>
<evidence type="ECO:0000313" key="3">
    <source>
        <dbReference type="EMBL" id="BBE31543.1"/>
    </source>
</evidence>
<evidence type="ECO:0000259" key="2">
    <source>
        <dbReference type="Pfam" id="PF03417"/>
    </source>
</evidence>
<name>A0A7G1G9B3_9BACT</name>
<proteinExistence type="predicted"/>
<dbReference type="NCBIfam" id="NF040521">
    <property type="entry name" value="C45_proenzyme"/>
    <property type="match status" value="1"/>
</dbReference>
<dbReference type="Pfam" id="PF03417">
    <property type="entry name" value="AAT"/>
    <property type="match status" value="1"/>
</dbReference>
<keyword evidence="4" id="KW-1185">Reference proteome</keyword>
<dbReference type="InterPro" id="IPR005079">
    <property type="entry name" value="Peptidase_C45_hydrolase"/>
</dbReference>
<evidence type="ECO:0000256" key="1">
    <source>
        <dbReference type="SAM" id="Phobius"/>
    </source>
</evidence>
<reference evidence="3 4" key="1">
    <citation type="submission" date="2018-06" db="EMBL/GenBank/DDBJ databases">
        <title>Genome sequencing of Oceanotoga sp. sy52.</title>
        <authorList>
            <person name="Mori K."/>
        </authorList>
    </citation>
    <scope>NUCLEOTIDE SEQUENCE [LARGE SCALE GENOMIC DNA]</scope>
    <source>
        <strain evidence="4">sy52</strain>
    </source>
</reference>
<sequence length="535" mass="62342">MKKIALSISFVILLILVYIGYLFLPINYTVDKIQNKNFKIEKYGNIKVVYLSGNYEEIGYQHGLALKDDIHSMELKLKNIMKDTNFFENIAIRYTLKSYFKNIPVKYKKEMAEISKASKVSLDTIILLNVYDEIYNLYGCTNAAIWGKNTENGEIIHGRNLDYMYVESIWDSNVLFVYDIKDENGFLSLNFPGIIGVLTGTNDKGISLGSMTSESVNESSSGIPTGILYRMILEKSNNVDDVEKILRSTKRTIGNNLMIGSKKDKKAVVFEFDSKYLEKIENDNIITSTNHFTKLKNKKLDYLKDTKTRKEEAYSKLNHEKLSAKDMIDVLRFREGDNPICKWGTVQSVVFLPTSSQIYVAANDSPYAPTGRYFKFKYENNQLSYLKTVDYIDDYLDYISYISKENLKSGKWKKEKILSILNSFLKYKDIKNVWKKQDIIFYLDDVGLKNEAQKYIKDVIDYMNDNKIKYENSKNKKDYSEVKENYIYSLMVLTQVYNERKEYEKVRKYANIGLNIENSYEDEFFKSILTSTNKK</sequence>
<dbReference type="InterPro" id="IPR047794">
    <property type="entry name" value="C45_proenzyme-like"/>
</dbReference>
<dbReference type="Proteomes" id="UP000516361">
    <property type="component" value="Chromosome"/>
</dbReference>
<dbReference type="InParanoid" id="A0A7G1G9B3"/>